<dbReference type="AlphaFoldDB" id="A0A915NWP8"/>
<evidence type="ECO:0000313" key="1">
    <source>
        <dbReference type="Proteomes" id="UP000887560"/>
    </source>
</evidence>
<organism evidence="1 2">
    <name type="scientific">Meloidogyne floridensis</name>
    <dbReference type="NCBI Taxonomy" id="298350"/>
    <lineage>
        <taxon>Eukaryota</taxon>
        <taxon>Metazoa</taxon>
        <taxon>Ecdysozoa</taxon>
        <taxon>Nematoda</taxon>
        <taxon>Chromadorea</taxon>
        <taxon>Rhabditida</taxon>
        <taxon>Tylenchina</taxon>
        <taxon>Tylenchomorpha</taxon>
        <taxon>Tylenchoidea</taxon>
        <taxon>Meloidogynidae</taxon>
        <taxon>Meloidogyninae</taxon>
        <taxon>Meloidogyne</taxon>
    </lineage>
</organism>
<evidence type="ECO:0000313" key="2">
    <source>
        <dbReference type="WBParaSite" id="scf7180000422243.g8610"/>
    </source>
</evidence>
<name>A0A915NWP8_9BILA</name>
<keyword evidence="1" id="KW-1185">Reference proteome</keyword>
<protein>
    <submittedName>
        <fullName evidence="2">Galectin</fullName>
    </submittedName>
</protein>
<sequence>METTKMDQNNINLINDDGEEMDNLIEIDIEINFELNNNHLIYIAYNGACFGDGNKSYKRNNIDIKILKDGSEIKIIRIKELFEDDPIDASSYREGWDICLKEENMEEGSVTEKRIFKSLREVVTIYTSEAKNKEFKDGEMVILDKNSEGKKPKKIYIFELQPLFNFGIYEFNYSIFNEDIKKRKREEDNEIGESSKILKIN</sequence>
<proteinExistence type="predicted"/>
<dbReference type="WBParaSite" id="scf7180000422243.g8610">
    <property type="protein sequence ID" value="scf7180000422243.g8610"/>
    <property type="gene ID" value="scf7180000422243.g8610"/>
</dbReference>
<dbReference type="Proteomes" id="UP000887560">
    <property type="component" value="Unplaced"/>
</dbReference>
<reference evidence="2" key="1">
    <citation type="submission" date="2022-11" db="UniProtKB">
        <authorList>
            <consortium name="WormBaseParasite"/>
        </authorList>
    </citation>
    <scope>IDENTIFICATION</scope>
</reference>
<accession>A0A915NWP8</accession>